<accession>W6YEE0</accession>
<keyword evidence="3" id="KW-1185">Reference proteome</keyword>
<keyword evidence="1" id="KW-0472">Membrane</keyword>
<dbReference type="AlphaFoldDB" id="W6YEE0"/>
<proteinExistence type="predicted"/>
<dbReference type="GeneID" id="19153839"/>
<feature type="transmembrane region" description="Helical" evidence="1">
    <location>
        <begin position="21"/>
        <end position="40"/>
    </location>
</feature>
<dbReference type="Proteomes" id="UP000053841">
    <property type="component" value="Unassembled WGS sequence"/>
</dbReference>
<sequence length="56" mass="6317">RLHLVFGHTRLPLLYRLADGYLLPGGMVVVARIMGMGWVGSDHFWIEVGWGRTDHG</sequence>
<protein>
    <submittedName>
        <fullName evidence="2">Uncharacterized protein</fullName>
    </submittedName>
</protein>
<organism evidence="2 3">
    <name type="scientific">Cochliobolus carbonum (strain 26-R-13)</name>
    <name type="common">Maize leaf spot fungus</name>
    <name type="synonym">Bipolaris zeicola</name>
    <dbReference type="NCBI Taxonomy" id="930089"/>
    <lineage>
        <taxon>Eukaryota</taxon>
        <taxon>Fungi</taxon>
        <taxon>Dikarya</taxon>
        <taxon>Ascomycota</taxon>
        <taxon>Pezizomycotina</taxon>
        <taxon>Dothideomycetes</taxon>
        <taxon>Pleosporomycetidae</taxon>
        <taxon>Pleosporales</taxon>
        <taxon>Pleosporineae</taxon>
        <taxon>Pleosporaceae</taxon>
        <taxon>Bipolaris</taxon>
    </lineage>
</organism>
<keyword evidence="1" id="KW-1133">Transmembrane helix</keyword>
<dbReference type="HOGENOM" id="CLU_3019789_0_0_1"/>
<gene>
    <name evidence="2" type="ORF">COCCADRAFT_94879</name>
</gene>
<feature type="non-terminal residue" evidence="2">
    <location>
        <position position="1"/>
    </location>
</feature>
<evidence type="ECO:0000313" key="2">
    <source>
        <dbReference type="EMBL" id="EUC33869.1"/>
    </source>
</evidence>
<reference evidence="2 3" key="1">
    <citation type="journal article" date="2013" name="PLoS Genet.">
        <title>Comparative genome structure, secondary metabolite, and effector coding capacity across Cochliobolus pathogens.</title>
        <authorList>
            <person name="Condon B.J."/>
            <person name="Leng Y."/>
            <person name="Wu D."/>
            <person name="Bushley K.E."/>
            <person name="Ohm R.A."/>
            <person name="Otillar R."/>
            <person name="Martin J."/>
            <person name="Schackwitz W."/>
            <person name="Grimwood J."/>
            <person name="MohdZainudin N."/>
            <person name="Xue C."/>
            <person name="Wang R."/>
            <person name="Manning V.A."/>
            <person name="Dhillon B."/>
            <person name="Tu Z.J."/>
            <person name="Steffenson B.J."/>
            <person name="Salamov A."/>
            <person name="Sun H."/>
            <person name="Lowry S."/>
            <person name="LaButti K."/>
            <person name="Han J."/>
            <person name="Copeland A."/>
            <person name="Lindquist E."/>
            <person name="Barry K."/>
            <person name="Schmutz J."/>
            <person name="Baker S.E."/>
            <person name="Ciuffetti L.M."/>
            <person name="Grigoriev I.V."/>
            <person name="Zhong S."/>
            <person name="Turgeon B.G."/>
        </authorList>
    </citation>
    <scope>NUCLEOTIDE SEQUENCE [LARGE SCALE GENOMIC DNA]</scope>
    <source>
        <strain evidence="2 3">26-R-13</strain>
    </source>
</reference>
<name>W6YEE0_COCC2</name>
<dbReference type="EMBL" id="KI964601">
    <property type="protein sequence ID" value="EUC33869.1"/>
    <property type="molecule type" value="Genomic_DNA"/>
</dbReference>
<dbReference type="RefSeq" id="XP_007711790.1">
    <property type="nucleotide sequence ID" value="XM_007713600.1"/>
</dbReference>
<evidence type="ECO:0000313" key="3">
    <source>
        <dbReference type="Proteomes" id="UP000053841"/>
    </source>
</evidence>
<dbReference type="KEGG" id="bze:COCCADRAFT_94879"/>
<evidence type="ECO:0000256" key="1">
    <source>
        <dbReference type="SAM" id="Phobius"/>
    </source>
</evidence>
<keyword evidence="1" id="KW-0812">Transmembrane</keyword>